<reference evidence="9 10" key="1">
    <citation type="submission" date="2018-10" db="EMBL/GenBank/DDBJ databases">
        <title>Genomic Encyclopedia of Archaeal and Bacterial Type Strains, Phase II (KMG-II): from individual species to whole genera.</title>
        <authorList>
            <person name="Goeker M."/>
        </authorList>
    </citation>
    <scope>NUCLEOTIDE SEQUENCE [LARGE SCALE GENOMIC DNA]</scope>
    <source>
        <strain evidence="9 10">DSM 25217</strain>
    </source>
</reference>
<evidence type="ECO:0000256" key="2">
    <source>
        <dbReference type="ARBA" id="ARBA00022475"/>
    </source>
</evidence>
<comment type="subcellular location">
    <subcellularLocation>
        <location evidence="1">Cell membrane</location>
        <topology evidence="1">Multi-pass membrane protein</topology>
    </subcellularLocation>
</comment>
<dbReference type="OrthoDB" id="241967at2"/>
<dbReference type="Proteomes" id="UP000271227">
    <property type="component" value="Unassembled WGS sequence"/>
</dbReference>
<feature type="transmembrane region" description="Helical" evidence="6">
    <location>
        <begin position="360"/>
        <end position="381"/>
    </location>
</feature>
<keyword evidence="3 6" id="KW-0812">Transmembrane</keyword>
<dbReference type="InterPro" id="IPR025857">
    <property type="entry name" value="MacB_PCD"/>
</dbReference>
<feature type="domain" description="ABC3 transporter permease C-terminal" evidence="7">
    <location>
        <begin position="267"/>
        <end position="387"/>
    </location>
</feature>
<dbReference type="Pfam" id="PF02687">
    <property type="entry name" value="FtsX"/>
    <property type="match status" value="1"/>
</dbReference>
<dbReference type="GO" id="GO:0005886">
    <property type="term" value="C:plasma membrane"/>
    <property type="evidence" value="ECO:0007669"/>
    <property type="project" value="UniProtKB-SubCell"/>
</dbReference>
<evidence type="ECO:0000256" key="3">
    <source>
        <dbReference type="ARBA" id="ARBA00022692"/>
    </source>
</evidence>
<feature type="transmembrane region" description="Helical" evidence="6">
    <location>
        <begin position="319"/>
        <end position="339"/>
    </location>
</feature>
<accession>A0A3M0CUF4</accession>
<dbReference type="EMBL" id="REFR01000001">
    <property type="protein sequence ID" value="RMB13032.1"/>
    <property type="molecule type" value="Genomic_DNA"/>
</dbReference>
<feature type="transmembrane region" description="Helical" evidence="6">
    <location>
        <begin position="23"/>
        <end position="43"/>
    </location>
</feature>
<name>A0A3M0CUF4_9PROT</name>
<feature type="transmembrane region" description="Helical" evidence="6">
    <location>
        <begin position="296"/>
        <end position="313"/>
    </location>
</feature>
<gene>
    <name evidence="9" type="ORF">BXY39_0023</name>
</gene>
<dbReference type="InParanoid" id="A0A3M0CUF4"/>
<evidence type="ECO:0000256" key="4">
    <source>
        <dbReference type="ARBA" id="ARBA00022989"/>
    </source>
</evidence>
<feature type="transmembrane region" description="Helical" evidence="6">
    <location>
        <begin position="261"/>
        <end position="284"/>
    </location>
</feature>
<dbReference type="GO" id="GO:0022857">
    <property type="term" value="F:transmembrane transporter activity"/>
    <property type="evidence" value="ECO:0007669"/>
    <property type="project" value="TreeGrafter"/>
</dbReference>
<dbReference type="Pfam" id="PF12704">
    <property type="entry name" value="MacB_PCD"/>
    <property type="match status" value="1"/>
</dbReference>
<evidence type="ECO:0000313" key="9">
    <source>
        <dbReference type="EMBL" id="RMB13032.1"/>
    </source>
</evidence>
<sequence length="393" mass="41635">MGSLSAQISAVIAMNIRSLPQRFWMSLAAILAVAVVVAVLLAFQAMGNGFQQTLAGSGSDEVAVVTRVGSRSEVNSVLGRDQLNILETAPGIARQTDGQLLVSGELYVIVDGIKKSSGTEVNLPLRGIDQRGLTLRENITIVDGRMFETGRNEIIVGEGVLRQFAGFELGNRVTFGKTTWEVVGTFSAGGSAFEGEMWADALMVQSQFRRGNSFQSMRLKLSEPGVVDPIRDFIEADPRLNFDIVTEKDYFADQASGLDSLVIIGNALAVAMALGALAGALNTMYTSVSSRARDIATLRAIGFGGLSAFVGTLTESLVLAIIGGVIGTLAAFLLFDGLSASTLGGSFTQVVFRFEFSPQLIVNGIVMALTVGLIGGFFPAWRAARMPVVEAFS</sequence>
<organism evidence="9 10">
    <name type="scientific">Eilatimonas milleporae</name>
    <dbReference type="NCBI Taxonomy" id="911205"/>
    <lineage>
        <taxon>Bacteria</taxon>
        <taxon>Pseudomonadati</taxon>
        <taxon>Pseudomonadota</taxon>
        <taxon>Alphaproteobacteria</taxon>
        <taxon>Kordiimonadales</taxon>
        <taxon>Kordiimonadaceae</taxon>
        <taxon>Eilatimonas</taxon>
    </lineage>
</organism>
<evidence type="ECO:0000256" key="5">
    <source>
        <dbReference type="ARBA" id="ARBA00023136"/>
    </source>
</evidence>
<dbReference type="InterPro" id="IPR003838">
    <property type="entry name" value="ABC3_permease_C"/>
</dbReference>
<evidence type="ECO:0000259" key="8">
    <source>
        <dbReference type="Pfam" id="PF12704"/>
    </source>
</evidence>
<keyword evidence="4 6" id="KW-1133">Transmembrane helix</keyword>
<evidence type="ECO:0000256" key="1">
    <source>
        <dbReference type="ARBA" id="ARBA00004651"/>
    </source>
</evidence>
<dbReference type="RefSeq" id="WP_121936816.1">
    <property type="nucleotide sequence ID" value="NZ_REFR01000001.1"/>
</dbReference>
<protein>
    <submittedName>
        <fullName evidence="9">Putative ABC transport system permease protein</fullName>
    </submittedName>
</protein>
<dbReference type="PANTHER" id="PTHR30572:SF15">
    <property type="entry name" value="ABC TRANSPORTER PERMEASE"/>
    <property type="match status" value="1"/>
</dbReference>
<dbReference type="AlphaFoldDB" id="A0A3M0CUF4"/>
<proteinExistence type="predicted"/>
<evidence type="ECO:0000256" key="6">
    <source>
        <dbReference type="SAM" id="Phobius"/>
    </source>
</evidence>
<dbReference type="PANTHER" id="PTHR30572">
    <property type="entry name" value="MEMBRANE COMPONENT OF TRANSPORTER-RELATED"/>
    <property type="match status" value="1"/>
</dbReference>
<keyword evidence="10" id="KW-1185">Reference proteome</keyword>
<keyword evidence="5 6" id="KW-0472">Membrane</keyword>
<evidence type="ECO:0000259" key="7">
    <source>
        <dbReference type="Pfam" id="PF02687"/>
    </source>
</evidence>
<keyword evidence="2" id="KW-1003">Cell membrane</keyword>
<feature type="domain" description="MacB-like periplasmic core" evidence="8">
    <location>
        <begin position="26"/>
        <end position="224"/>
    </location>
</feature>
<dbReference type="InterPro" id="IPR050250">
    <property type="entry name" value="Macrolide_Exporter_MacB"/>
</dbReference>
<evidence type="ECO:0000313" key="10">
    <source>
        <dbReference type="Proteomes" id="UP000271227"/>
    </source>
</evidence>
<comment type="caution">
    <text evidence="9">The sequence shown here is derived from an EMBL/GenBank/DDBJ whole genome shotgun (WGS) entry which is preliminary data.</text>
</comment>